<dbReference type="PANTHER" id="PTHR43546">
    <property type="entry name" value="UPF0173 METAL-DEPENDENT HYDROLASE MJ1163-RELATED"/>
    <property type="match status" value="1"/>
</dbReference>
<evidence type="ECO:0000256" key="1">
    <source>
        <dbReference type="ARBA" id="ARBA00022801"/>
    </source>
</evidence>
<dbReference type="Gene3D" id="3.60.15.10">
    <property type="entry name" value="Ribonuclease Z/Hydroxyacylglutathione hydrolase-like"/>
    <property type="match status" value="1"/>
</dbReference>
<evidence type="ECO:0000259" key="3">
    <source>
        <dbReference type="SMART" id="SM00849"/>
    </source>
</evidence>
<dbReference type="InterPro" id="IPR050114">
    <property type="entry name" value="UPF0173_UPF0282_UlaG_hydrolase"/>
</dbReference>
<evidence type="ECO:0000313" key="4">
    <source>
        <dbReference type="EMBL" id="HDD43606.1"/>
    </source>
</evidence>
<gene>
    <name evidence="4" type="ORF">ENG63_01915</name>
</gene>
<keyword evidence="1 2" id="KW-0378">Hydrolase</keyword>
<protein>
    <recommendedName>
        <fullName evidence="2">UPF0173 metal-dependent hydrolase ENG63_01915</fullName>
    </recommendedName>
</protein>
<feature type="domain" description="Metallo-beta-lactamase" evidence="3">
    <location>
        <begin position="8"/>
        <end position="190"/>
    </location>
</feature>
<dbReference type="PANTHER" id="PTHR43546:SF3">
    <property type="entry name" value="UPF0173 METAL-DEPENDENT HYDROLASE MJ1163"/>
    <property type="match status" value="1"/>
</dbReference>
<dbReference type="Proteomes" id="UP000886289">
    <property type="component" value="Unassembled WGS sequence"/>
</dbReference>
<comment type="similarity">
    <text evidence="2">Belongs to the UPF0173 family.</text>
</comment>
<dbReference type="InterPro" id="IPR001279">
    <property type="entry name" value="Metallo-B-lactamas"/>
</dbReference>
<dbReference type="InterPro" id="IPR022877">
    <property type="entry name" value="UPF0173"/>
</dbReference>
<dbReference type="SUPFAM" id="SSF56281">
    <property type="entry name" value="Metallo-hydrolase/oxidoreductase"/>
    <property type="match status" value="1"/>
</dbReference>
<evidence type="ECO:0000256" key="2">
    <source>
        <dbReference type="HAMAP-Rule" id="MF_00457"/>
    </source>
</evidence>
<reference evidence="4" key="1">
    <citation type="journal article" date="2020" name="mSystems">
        <title>Genome- and Community-Level Interaction Insights into Carbon Utilization and Element Cycling Functions of Hydrothermarchaeota in Hydrothermal Sediment.</title>
        <authorList>
            <person name="Zhou Z."/>
            <person name="Liu Y."/>
            <person name="Xu W."/>
            <person name="Pan J."/>
            <person name="Luo Z.H."/>
            <person name="Li M."/>
        </authorList>
    </citation>
    <scope>NUCLEOTIDE SEQUENCE [LARGE SCALE GENOMIC DNA]</scope>
    <source>
        <strain evidence="4">HyVt-233</strain>
    </source>
</reference>
<dbReference type="AlphaFoldDB" id="A0A7C0Y1Z6"/>
<dbReference type="SMART" id="SM00849">
    <property type="entry name" value="Lactamase_B"/>
    <property type="match status" value="1"/>
</dbReference>
<comment type="caution">
    <text evidence="4">The sequence shown here is derived from an EMBL/GenBank/DDBJ whole genome shotgun (WGS) entry which is preliminary data.</text>
</comment>
<sequence length="230" mass="25267">MIKIMWLGHAAFKIEVNGKKIYIDPWLENPQSPVKWQEIKDAEIVLVTHDHFDHTGQAIEIVKQSNGILVANVETARKFAEAGLSEKNIANNGYGLNIGGSFNINNITITMVQAYHSSSSGVATGYIISFQDINIYHAGDTGIFSEMQLISEIYPLTVALIPIGGVFTMDAYQAAQALKLLKPKLAIPMHYGTFPIIAPDANSFVEIAQKIAPEVKIVVLKPGEVYNIEK</sequence>
<dbReference type="NCBIfam" id="NF001911">
    <property type="entry name" value="PRK00685.1"/>
    <property type="match status" value="1"/>
</dbReference>
<dbReference type="HAMAP" id="MF_00457">
    <property type="entry name" value="UPF0173"/>
    <property type="match status" value="1"/>
</dbReference>
<accession>A0A7C0Y1Z6</accession>
<name>A0A7C0Y1Z6_DESA2</name>
<dbReference type="EMBL" id="DRBS01000074">
    <property type="protein sequence ID" value="HDD43606.1"/>
    <property type="molecule type" value="Genomic_DNA"/>
</dbReference>
<dbReference type="InterPro" id="IPR036866">
    <property type="entry name" value="RibonucZ/Hydroxyglut_hydro"/>
</dbReference>
<dbReference type="Pfam" id="PF13483">
    <property type="entry name" value="Lactamase_B_3"/>
    <property type="match status" value="1"/>
</dbReference>
<organism evidence="4">
    <name type="scientific">Desulfofervidus auxilii</name>
    <dbReference type="NCBI Taxonomy" id="1621989"/>
    <lineage>
        <taxon>Bacteria</taxon>
        <taxon>Pseudomonadati</taxon>
        <taxon>Thermodesulfobacteriota</taxon>
        <taxon>Candidatus Desulfofervidia</taxon>
        <taxon>Candidatus Desulfofervidales</taxon>
        <taxon>Candidatus Desulfofervidaceae</taxon>
        <taxon>Candidatus Desulfofervidus</taxon>
    </lineage>
</organism>
<proteinExistence type="inferred from homology"/>
<dbReference type="GO" id="GO:0016787">
    <property type="term" value="F:hydrolase activity"/>
    <property type="evidence" value="ECO:0007669"/>
    <property type="project" value="UniProtKB-UniRule"/>
</dbReference>